<dbReference type="InterPro" id="IPR050090">
    <property type="entry name" value="Tyrosine_recombinase_XerCD"/>
</dbReference>
<dbReference type="EMBL" id="AP013070">
    <property type="protein sequence ID" value="BAN56644.1"/>
    <property type="molecule type" value="Genomic_DNA"/>
</dbReference>
<proteinExistence type="inferred from homology"/>
<dbReference type="RefSeq" id="WP_016501729.1">
    <property type="nucleotide sequence ID" value="NC_021505.1"/>
</dbReference>
<evidence type="ECO:0000256" key="3">
    <source>
        <dbReference type="ARBA" id="ARBA00023125"/>
    </source>
</evidence>
<accession>A0ABM7ELV8</accession>
<dbReference type="PANTHER" id="PTHR30349:SF41">
    <property type="entry name" value="INTEGRASE_RECOMBINASE PROTEIN MJ0367-RELATED"/>
    <property type="match status" value="1"/>
</dbReference>
<evidence type="ECO:0000256" key="1">
    <source>
        <dbReference type="ARBA" id="ARBA00008857"/>
    </source>
</evidence>
<reference evidence="6 7" key="1">
    <citation type="journal article" date="2014" name="Genome Announc.">
        <title>The Complete Genome Sequence of Pseudomonas putida NBRC 14164T Confirms High Intraspecies Variation.</title>
        <authorList>
            <person name="Ohji S."/>
            <person name="Yamazoe A."/>
            <person name="Hosoyama A."/>
            <person name="Tsuchikane K."/>
            <person name="Ezaki T."/>
            <person name="Fujita N."/>
        </authorList>
    </citation>
    <scope>NUCLEOTIDE SEQUENCE [LARGE SCALE GENOMIC DNA]</scope>
    <source>
        <strain evidence="6 7">NBRC 14164</strain>
    </source>
</reference>
<dbReference type="InterPro" id="IPR013762">
    <property type="entry name" value="Integrase-like_cat_sf"/>
</dbReference>
<comment type="similarity">
    <text evidence="1">Belongs to the 'phage' integrase family.</text>
</comment>
<keyword evidence="7" id="KW-1185">Reference proteome</keyword>
<dbReference type="InterPro" id="IPR002104">
    <property type="entry name" value="Integrase_catalytic"/>
</dbReference>
<dbReference type="PROSITE" id="PS51898">
    <property type="entry name" value="TYR_RECOMBINASE"/>
    <property type="match status" value="1"/>
</dbReference>
<evidence type="ECO:0000256" key="2">
    <source>
        <dbReference type="ARBA" id="ARBA00022908"/>
    </source>
</evidence>
<dbReference type="Gene3D" id="1.10.443.10">
    <property type="entry name" value="Intergrase catalytic core"/>
    <property type="match status" value="1"/>
</dbReference>
<dbReference type="GeneID" id="45526272"/>
<keyword evidence="4" id="KW-0233">DNA recombination</keyword>
<dbReference type="CDD" id="cd00397">
    <property type="entry name" value="DNA_BRE_C"/>
    <property type="match status" value="1"/>
</dbReference>
<dbReference type="InterPro" id="IPR011010">
    <property type="entry name" value="DNA_brk_join_enz"/>
</dbReference>
<evidence type="ECO:0000256" key="4">
    <source>
        <dbReference type="ARBA" id="ARBA00023172"/>
    </source>
</evidence>
<protein>
    <recommendedName>
        <fullName evidence="5">Tyr recombinase domain-containing protein</fullName>
    </recommendedName>
</protein>
<keyword evidence="3" id="KW-0238">DNA-binding</keyword>
<sequence>MTDKFLVETIDYVNLFQRVTPRSVRSYQFYRFPFISWPNNEPCHIANLYLLDLSRLHTQISADGRRPDSKGGTLGQYASNISLLLKRCWLHGIDPYHIDDKFFEDFIIELIEELNPKKPGKPKRKDNTTLNIGRECLKFLAWTGNFHGDPNFVSESGTIRISTEEIIRKFNNARRPILTKSHHSFPLPHREHTRSPISKHNIEKMEQAIRDNARSSFLRARHLALITLLQHTGARRAEIASLTLTALREAQLMKYPMLRLVTLKRGEIFAREIPINAIALNEVKIYLAERRKIEKQHPENTNDYLFISETTGAPIAIETVTSIIFKMRSAAGIEEQACAHMFRHAFITNLFTLLVERHKFNSKDEFEAALISDKDFLKKVREWTGHKSIESLREYLTTVFEGEKGIGDSAAGVHRTTTLSLYQEKSDALYNEFKNNLITHPEFIRRSDELMALRDLELSRHDRKT</sequence>
<name>A0ABM7ELV8_PSEPU</name>
<dbReference type="Proteomes" id="UP000016702">
    <property type="component" value="Chromosome"/>
</dbReference>
<feature type="domain" description="Tyr recombinase" evidence="5">
    <location>
        <begin position="192"/>
        <end position="408"/>
    </location>
</feature>
<gene>
    <name evidence="6" type="ORF">PP4_47910</name>
</gene>
<keyword evidence="2" id="KW-0229">DNA integration</keyword>
<evidence type="ECO:0000259" key="5">
    <source>
        <dbReference type="PROSITE" id="PS51898"/>
    </source>
</evidence>
<dbReference type="Pfam" id="PF00589">
    <property type="entry name" value="Phage_integrase"/>
    <property type="match status" value="1"/>
</dbReference>
<evidence type="ECO:0000313" key="6">
    <source>
        <dbReference type="EMBL" id="BAN56644.1"/>
    </source>
</evidence>
<dbReference type="PANTHER" id="PTHR30349">
    <property type="entry name" value="PHAGE INTEGRASE-RELATED"/>
    <property type="match status" value="1"/>
</dbReference>
<dbReference type="SUPFAM" id="SSF56349">
    <property type="entry name" value="DNA breaking-rejoining enzymes"/>
    <property type="match status" value="1"/>
</dbReference>
<evidence type="ECO:0000313" key="7">
    <source>
        <dbReference type="Proteomes" id="UP000016702"/>
    </source>
</evidence>
<organism evidence="6 7">
    <name type="scientific">Pseudomonas putida NBRC 14164</name>
    <dbReference type="NCBI Taxonomy" id="1211579"/>
    <lineage>
        <taxon>Bacteria</taxon>
        <taxon>Pseudomonadati</taxon>
        <taxon>Pseudomonadota</taxon>
        <taxon>Gammaproteobacteria</taxon>
        <taxon>Pseudomonadales</taxon>
        <taxon>Pseudomonadaceae</taxon>
        <taxon>Pseudomonas</taxon>
    </lineage>
</organism>